<comment type="caution">
    <text evidence="1">The sequence shown here is derived from an EMBL/GenBank/DDBJ whole genome shotgun (WGS) entry which is preliminary data.</text>
</comment>
<organism evidence="1 2">
    <name type="scientific">Pseudoduganella lurida</name>
    <dbReference type="NCBI Taxonomy" id="1036180"/>
    <lineage>
        <taxon>Bacteria</taxon>
        <taxon>Pseudomonadati</taxon>
        <taxon>Pseudomonadota</taxon>
        <taxon>Betaproteobacteria</taxon>
        <taxon>Burkholderiales</taxon>
        <taxon>Oxalobacteraceae</taxon>
        <taxon>Telluria group</taxon>
        <taxon>Pseudoduganella</taxon>
    </lineage>
</organism>
<accession>A0A562QX97</accession>
<dbReference type="InterPro" id="IPR036249">
    <property type="entry name" value="Thioredoxin-like_sf"/>
</dbReference>
<keyword evidence="2" id="KW-1185">Reference proteome</keyword>
<dbReference type="AlphaFoldDB" id="A0A562QX97"/>
<gene>
    <name evidence="1" type="ORF">IP91_04541</name>
</gene>
<proteinExistence type="predicted"/>
<protein>
    <submittedName>
        <fullName evidence="1">Uncharacterized protein</fullName>
    </submittedName>
</protein>
<dbReference type="Proteomes" id="UP000318431">
    <property type="component" value="Unassembled WGS sequence"/>
</dbReference>
<dbReference type="OrthoDB" id="462848at2"/>
<dbReference type="EMBL" id="VLLB01000011">
    <property type="protein sequence ID" value="TWI61461.1"/>
    <property type="molecule type" value="Genomic_DNA"/>
</dbReference>
<sequence>MDALRAIGVTVPLAALAGLLAAGALGLLALAWALWQTHATGAGRRACGRPLRRGDPLPFFMALALDGRPVPSAALFAEGRDMLLLFVGPDSAPCRALLEALLPRRGHPDKLVVIADGRLDARLAQLGQLAGHEVLLQQDGAASRRCGVAVMPCALKVRRDGIVVAPPVVGRDAILGLAGPPHGRGPRRPRVSVLP</sequence>
<evidence type="ECO:0000313" key="2">
    <source>
        <dbReference type="Proteomes" id="UP000318431"/>
    </source>
</evidence>
<dbReference type="SUPFAM" id="SSF52833">
    <property type="entry name" value="Thioredoxin-like"/>
    <property type="match status" value="1"/>
</dbReference>
<name>A0A562QX97_9BURK</name>
<evidence type="ECO:0000313" key="1">
    <source>
        <dbReference type="EMBL" id="TWI61461.1"/>
    </source>
</evidence>
<dbReference type="RefSeq" id="WP_145652287.1">
    <property type="nucleotide sequence ID" value="NZ_VLLB01000011.1"/>
</dbReference>
<reference evidence="1 2" key="1">
    <citation type="journal article" date="2015" name="Stand. Genomic Sci.">
        <title>Genomic Encyclopedia of Bacterial and Archaeal Type Strains, Phase III: the genomes of soil and plant-associated and newly described type strains.</title>
        <authorList>
            <person name="Whitman W.B."/>
            <person name="Woyke T."/>
            <person name="Klenk H.P."/>
            <person name="Zhou Y."/>
            <person name="Lilburn T.G."/>
            <person name="Beck B.J."/>
            <person name="De Vos P."/>
            <person name="Vandamme P."/>
            <person name="Eisen J.A."/>
            <person name="Garrity G."/>
            <person name="Hugenholtz P."/>
            <person name="Kyrpides N.C."/>
        </authorList>
    </citation>
    <scope>NUCLEOTIDE SEQUENCE [LARGE SCALE GENOMIC DNA]</scope>
    <source>
        <strain evidence="1 2">CGMCC 1.10822</strain>
    </source>
</reference>